<protein>
    <recommendedName>
        <fullName evidence="4">Cell wall surface anchor family protein</fullName>
    </recommendedName>
</protein>
<keyword evidence="1" id="KW-0732">Signal</keyword>
<dbReference type="Proteomes" id="UP000197003">
    <property type="component" value="Chromosome"/>
</dbReference>
<evidence type="ECO:0000256" key="1">
    <source>
        <dbReference type="SAM" id="SignalP"/>
    </source>
</evidence>
<dbReference type="AlphaFoldDB" id="A0A1Z3N669"/>
<feature type="chain" id="PRO_5012735087" description="Cell wall surface anchor family protein" evidence="1">
    <location>
        <begin position="24"/>
        <end position="605"/>
    </location>
</feature>
<accession>A0A1Z3N669</accession>
<gene>
    <name evidence="2" type="ORF">B9G79_04875</name>
</gene>
<evidence type="ECO:0000313" key="3">
    <source>
        <dbReference type="Proteomes" id="UP000197003"/>
    </source>
</evidence>
<dbReference type="EMBL" id="CP020946">
    <property type="protein sequence ID" value="ASD62949.1"/>
    <property type="molecule type" value="Genomic_DNA"/>
</dbReference>
<feature type="signal peptide" evidence="1">
    <location>
        <begin position="1"/>
        <end position="23"/>
    </location>
</feature>
<dbReference type="RefSeq" id="WP_088564536.1">
    <property type="nucleotide sequence ID" value="NZ_CP020946.1"/>
</dbReference>
<proteinExistence type="predicted"/>
<organism evidence="2 3">
    <name type="scientific">Bdellovibrio bacteriovorus</name>
    <dbReference type="NCBI Taxonomy" id="959"/>
    <lineage>
        <taxon>Bacteria</taxon>
        <taxon>Pseudomonadati</taxon>
        <taxon>Bdellovibrionota</taxon>
        <taxon>Bdellovibrionia</taxon>
        <taxon>Bdellovibrionales</taxon>
        <taxon>Pseudobdellovibrionaceae</taxon>
        <taxon>Bdellovibrio</taxon>
    </lineage>
</organism>
<evidence type="ECO:0000313" key="2">
    <source>
        <dbReference type="EMBL" id="ASD62949.1"/>
    </source>
</evidence>
<sequence length="605" mass="60564">MDFSTLIKFTASALCSLSVSANASVSLTEVPQGLTVQGRIIQPNGMPLEDSHVSFNIKVLSPGPETCVLFEENRTVNMTNSKGIINFTLGSGENGATVVNTGPLLAIHQVLKNSAAINGLTSCAAGYTAYVPQPGDARKVRVTFTVGSDTITLSPDFQMRSVPFALESENAVALNGKKASDFIQKSANVTQEKADTLFLPANFDGLLSLLNPSASAPSVGSIGIPNSDGSAAPPARDGLMRYDENTQTVQVSVGGQWQPIVTGNTAVGSSNIEDGSIGTADLAPNAVTAAQISSNAVTTDKIADEAITSDKLMNMSVTNAKIADGAITFNKIANGAISTSKIVDSAITSAKILDGSIVTADMADSAITSAKIADGTIVTSDVADSAITSAKIDDGTIVTADLANNAITTAKIADGNVTDAKINSVSGSKVTGNIPGNAAGFYGSLNGDVTGGQSSTVVTALQGRSVANVGPGAGQVLKWNGSQWTPQADNNSGGTITSVGASTGLTGGGSSGAVSLGLTNTGVGAGWYGSSTVIPTFYVDAQGRITAVSNVAVAAGAACGGTPHGRITLAVNCGTAAVTQCLNGGNVSIGTVLVPNGCDGDGDGF</sequence>
<dbReference type="OrthoDB" id="9808953at2"/>
<reference evidence="2 3" key="1">
    <citation type="submission" date="2017-04" db="EMBL/GenBank/DDBJ databases">
        <title>Whole genome sequence of Bdellovibrio bacteriovorus strain SSB218315.</title>
        <authorList>
            <person name="Oyedara O."/>
            <person name="Rodriguez-Perez M.A."/>
        </authorList>
    </citation>
    <scope>NUCLEOTIDE SEQUENCE [LARGE SCALE GENOMIC DNA]</scope>
    <source>
        <strain evidence="2 3">SSB218315</strain>
    </source>
</reference>
<name>A0A1Z3N669_BDEBC</name>
<evidence type="ECO:0008006" key="4">
    <source>
        <dbReference type="Google" id="ProtNLM"/>
    </source>
</evidence>